<name>A0A559J4G3_9BACL</name>
<sequence length="74" mass="8520">MNHVKQSSIVADQDFVIEHVKEKFSCTVLSCEGRPCLEYKTEEELMQISEYVQALFQREVTDVFFAAVPSVDMD</sequence>
<evidence type="ECO:0000313" key="1">
    <source>
        <dbReference type="EMBL" id="TVX94774.1"/>
    </source>
</evidence>
<accession>A0A559J4G3</accession>
<dbReference type="Proteomes" id="UP000318102">
    <property type="component" value="Unassembled WGS sequence"/>
</dbReference>
<keyword evidence="2" id="KW-1185">Reference proteome</keyword>
<organism evidence="1 2">
    <name type="scientific">Paenibacillus agilis</name>
    <dbReference type="NCBI Taxonomy" id="3020863"/>
    <lineage>
        <taxon>Bacteria</taxon>
        <taxon>Bacillati</taxon>
        <taxon>Bacillota</taxon>
        <taxon>Bacilli</taxon>
        <taxon>Bacillales</taxon>
        <taxon>Paenibacillaceae</taxon>
        <taxon>Paenibacillus</taxon>
    </lineage>
</organism>
<gene>
    <name evidence="1" type="ORF">FPZ44_15855</name>
</gene>
<proteinExistence type="predicted"/>
<reference evidence="1 2" key="1">
    <citation type="submission" date="2019-07" db="EMBL/GenBank/DDBJ databases">
        <authorList>
            <person name="Kim J."/>
        </authorList>
    </citation>
    <scope>NUCLEOTIDE SEQUENCE [LARGE SCALE GENOMIC DNA]</scope>
    <source>
        <strain evidence="1 2">N4</strain>
    </source>
</reference>
<dbReference type="OrthoDB" id="2646757at2"/>
<dbReference type="AlphaFoldDB" id="A0A559J4G3"/>
<dbReference type="EMBL" id="VNJK01000001">
    <property type="protein sequence ID" value="TVX94774.1"/>
    <property type="molecule type" value="Genomic_DNA"/>
</dbReference>
<comment type="caution">
    <text evidence="1">The sequence shown here is derived from an EMBL/GenBank/DDBJ whole genome shotgun (WGS) entry which is preliminary data.</text>
</comment>
<protein>
    <submittedName>
        <fullName evidence="1">Uncharacterized protein</fullName>
    </submittedName>
</protein>
<evidence type="ECO:0000313" key="2">
    <source>
        <dbReference type="Proteomes" id="UP000318102"/>
    </source>
</evidence>